<dbReference type="InterPro" id="IPR041779">
    <property type="entry name" value="FRMPD1/3/4_FERM_C"/>
</dbReference>
<dbReference type="SUPFAM" id="SSF47031">
    <property type="entry name" value="Second domain of FERM"/>
    <property type="match status" value="1"/>
</dbReference>
<dbReference type="InterPro" id="IPR001478">
    <property type="entry name" value="PDZ"/>
</dbReference>
<dbReference type="InterPro" id="IPR049385">
    <property type="entry name" value="FAK1-like_FERM_C"/>
</dbReference>
<dbReference type="Gene3D" id="3.10.20.90">
    <property type="entry name" value="Phosphatidylinositol 3-kinase Catalytic Subunit, Chain A, domain 1"/>
    <property type="match status" value="1"/>
</dbReference>
<evidence type="ECO:0008006" key="6">
    <source>
        <dbReference type="Google" id="ProtNLM"/>
    </source>
</evidence>
<feature type="region of interest" description="Disordered" evidence="1">
    <location>
        <begin position="1038"/>
        <end position="1067"/>
    </location>
</feature>
<dbReference type="EMBL" id="JABFDY010000024">
    <property type="protein sequence ID" value="KAF7689604.1"/>
    <property type="molecule type" value="Genomic_DNA"/>
</dbReference>
<feature type="region of interest" description="Disordered" evidence="1">
    <location>
        <begin position="847"/>
        <end position="896"/>
    </location>
</feature>
<protein>
    <recommendedName>
        <fullName evidence="6">FERM and PDZ domain-containing protein 4</fullName>
    </recommendedName>
</protein>
<dbReference type="Gene3D" id="1.20.80.10">
    <property type="match status" value="1"/>
</dbReference>
<dbReference type="InterPro" id="IPR029071">
    <property type="entry name" value="Ubiquitin-like_domsf"/>
</dbReference>
<feature type="region of interest" description="Disordered" evidence="1">
    <location>
        <begin position="1448"/>
        <end position="1478"/>
    </location>
</feature>
<feature type="compositionally biased region" description="Low complexity" evidence="1">
    <location>
        <begin position="1557"/>
        <end position="1571"/>
    </location>
</feature>
<feature type="region of interest" description="Disordered" evidence="1">
    <location>
        <begin position="781"/>
        <end position="802"/>
    </location>
</feature>
<evidence type="ECO:0000256" key="1">
    <source>
        <dbReference type="SAM" id="MobiDB-lite"/>
    </source>
</evidence>
<feature type="region of interest" description="Disordered" evidence="1">
    <location>
        <begin position="914"/>
        <end position="970"/>
    </location>
</feature>
<dbReference type="CDD" id="cd13183">
    <property type="entry name" value="FERM_C_FRMPD1_FRMPD3_FRMPD4"/>
    <property type="match status" value="1"/>
</dbReference>
<evidence type="ECO:0000259" key="3">
    <source>
        <dbReference type="PROSITE" id="PS50106"/>
    </source>
</evidence>
<feature type="domain" description="FERM" evidence="2">
    <location>
        <begin position="205"/>
        <end position="520"/>
    </location>
</feature>
<dbReference type="Pfam" id="PF21477">
    <property type="entry name" value="FERM_C_FAK1"/>
    <property type="match status" value="1"/>
</dbReference>
<dbReference type="Gene3D" id="2.30.42.10">
    <property type="match status" value="1"/>
</dbReference>
<feature type="compositionally biased region" description="Basic and acidic residues" evidence="1">
    <location>
        <begin position="961"/>
        <end position="970"/>
    </location>
</feature>
<evidence type="ECO:0000313" key="4">
    <source>
        <dbReference type="EMBL" id="KAF7689604.1"/>
    </source>
</evidence>
<dbReference type="InterPro" id="IPR036034">
    <property type="entry name" value="PDZ_sf"/>
</dbReference>
<dbReference type="PANTHER" id="PTHR46221:SF4">
    <property type="entry name" value="FERM AND PDZ DOMAIN-CONTAINING PROTEIN 4"/>
    <property type="match status" value="1"/>
</dbReference>
<dbReference type="InterPro" id="IPR000299">
    <property type="entry name" value="FERM_domain"/>
</dbReference>
<gene>
    <name evidence="4" type="ORF">HF521_012957</name>
</gene>
<accession>A0A8T0ABV3</accession>
<dbReference type="InterPro" id="IPR019749">
    <property type="entry name" value="Band_41_domain"/>
</dbReference>
<dbReference type="FunFam" id="2.30.42.10:FF:000053">
    <property type="entry name" value="FERM and PDZ domain-containing protein 4"/>
    <property type="match status" value="1"/>
</dbReference>
<dbReference type="CDD" id="cd14473">
    <property type="entry name" value="FERM_B-lobe"/>
    <property type="match status" value="1"/>
</dbReference>
<dbReference type="SUPFAM" id="SSF50156">
    <property type="entry name" value="PDZ domain-like"/>
    <property type="match status" value="1"/>
</dbReference>
<dbReference type="SMART" id="SM00228">
    <property type="entry name" value="PDZ"/>
    <property type="match status" value="1"/>
</dbReference>
<dbReference type="SUPFAM" id="SSF54236">
    <property type="entry name" value="Ubiquitin-like"/>
    <property type="match status" value="1"/>
</dbReference>
<dbReference type="Gene3D" id="1.20.1420.10">
    <property type="entry name" value="Talin, central domain"/>
    <property type="match status" value="1"/>
</dbReference>
<dbReference type="SUPFAM" id="SSF50729">
    <property type="entry name" value="PH domain-like"/>
    <property type="match status" value="1"/>
</dbReference>
<feature type="region of interest" description="Disordered" evidence="1">
    <location>
        <begin position="1183"/>
        <end position="1209"/>
    </location>
</feature>
<dbReference type="Pfam" id="PF00595">
    <property type="entry name" value="PDZ"/>
    <property type="match status" value="1"/>
</dbReference>
<feature type="region of interest" description="Disordered" evidence="1">
    <location>
        <begin position="711"/>
        <end position="730"/>
    </location>
</feature>
<dbReference type="InterPro" id="IPR011993">
    <property type="entry name" value="PH-like_dom_sf"/>
</dbReference>
<feature type="compositionally biased region" description="Acidic residues" evidence="1">
    <location>
        <begin position="711"/>
        <end position="721"/>
    </location>
</feature>
<feature type="domain" description="PDZ" evidence="3">
    <location>
        <begin position="79"/>
        <end position="156"/>
    </location>
</feature>
<dbReference type="InterPro" id="IPR019748">
    <property type="entry name" value="FERM_central"/>
</dbReference>
<dbReference type="FunFam" id="2.30.29.30:FF:000066">
    <property type="entry name" value="FERM and PDZ domain-containing protein 4"/>
    <property type="match status" value="1"/>
</dbReference>
<evidence type="ECO:0000259" key="2">
    <source>
        <dbReference type="PROSITE" id="PS50057"/>
    </source>
</evidence>
<name>A0A8T0ABV3_SILME</name>
<dbReference type="PANTHER" id="PTHR46221">
    <property type="entry name" value="FERM AND PDZ DOMAIN-CONTAINING PROTEIN FAMILY MEMBER"/>
    <property type="match status" value="1"/>
</dbReference>
<feature type="compositionally biased region" description="Polar residues" evidence="1">
    <location>
        <begin position="1038"/>
        <end position="1053"/>
    </location>
</feature>
<dbReference type="Proteomes" id="UP000606274">
    <property type="component" value="Unassembled WGS sequence"/>
</dbReference>
<dbReference type="Gene3D" id="2.30.29.30">
    <property type="entry name" value="Pleckstrin-homology domain (PH domain)/Phosphotyrosine-binding domain (PTB)"/>
    <property type="match status" value="1"/>
</dbReference>
<evidence type="ECO:0000313" key="5">
    <source>
        <dbReference type="Proteomes" id="UP000606274"/>
    </source>
</evidence>
<feature type="region of interest" description="Disordered" evidence="1">
    <location>
        <begin position="593"/>
        <end position="627"/>
    </location>
</feature>
<dbReference type="PROSITE" id="PS50057">
    <property type="entry name" value="FERM_3"/>
    <property type="match status" value="1"/>
</dbReference>
<feature type="compositionally biased region" description="Polar residues" evidence="1">
    <location>
        <begin position="847"/>
        <end position="858"/>
    </location>
</feature>
<keyword evidence="5" id="KW-1185">Reference proteome</keyword>
<dbReference type="SMART" id="SM00295">
    <property type="entry name" value="B41"/>
    <property type="match status" value="1"/>
</dbReference>
<dbReference type="InterPro" id="IPR014352">
    <property type="entry name" value="FERM/acyl-CoA-bd_prot_sf"/>
</dbReference>
<proteinExistence type="predicted"/>
<reference evidence="4" key="1">
    <citation type="submission" date="2020-08" db="EMBL/GenBank/DDBJ databases">
        <title>Chromosome-level assembly of Southern catfish (Silurus meridionalis) provides insights into visual adaptation to the nocturnal and benthic lifestyles.</title>
        <authorList>
            <person name="Zhang Y."/>
            <person name="Wang D."/>
            <person name="Peng Z."/>
        </authorList>
    </citation>
    <scope>NUCLEOTIDE SEQUENCE</scope>
    <source>
        <strain evidence="4">SWU-2019-XX</strain>
        <tissue evidence="4">Muscle</tissue>
    </source>
</reference>
<dbReference type="CDD" id="cd06769">
    <property type="entry name" value="PDZ_FRMPD1_3_4-like"/>
    <property type="match status" value="1"/>
</dbReference>
<feature type="compositionally biased region" description="Pro residues" evidence="1">
    <location>
        <begin position="1448"/>
        <end position="1459"/>
    </location>
</feature>
<sequence>MDVFGFSKMAKLTGHKNKSTVWPPPSGSWAGMQGAASYEWDMTSARDTRDCFIKQVSQSGSLEEMRMEGVQVVPPAPRRVEMRRDPVLGFGFVAGSEKPVVVRSVTPGGPSEGKLIPGDEIIMIHEEEVAAVPRERVIDLVRSCKESILLTVVQPYPSPKSAFISAAKKAKLKSNPVKVRFAEEVIINGQLPDTVKDNSLLFMPNVLKVYLENGQTKSFRFDNSTSIKDVIMTLQEKLSIKCIEHFSLVLEQRTEDFGSRLLLLHEQEMLTLVAQRPGSHIMKCYFRISFVPKDPVDLLRRDAVAFEYLYVQSCNDVVRERFGPELKYDAALRLAALQMYILSLTTRPTQKFSMKYIQKQWGLAHFLPPSVFSSMKEKNIKKALTHILKTNQNLVAPGKKLTMLQAKVHYLKYLSDLRLYGGRAFKSLLVQGDKETGVTLLVGPRYGISHVINAKTNLVALLADFSHVNRIEILTEDEVNVRVELHVLDVKPITLIMESNDAMNLACLTAGYYRLLVDSRRSIFNMSNSNSSGEIDSGQDSKELQWSYSTSLGPCEDFNNQEIIPSYQPEDYQQEQTREEVICAPYIPEPLPPPYPSYSGERSDVRSKSPQFPTLSPVRHQPQDSPRSAKVSFIFRDPLLHAVNPRNLGYQRLMDESPELLERPAFISNSDVAFCTSDGATFQNRPHVVYSNIEPLLHDLCYAETADDVEDEDEASCEEDTPAVPGEGEVGLPTSKITFLTLSGSSDDIIDLTELPPPLGDDDEDENDAILLSLNMAIAAPPPGFRDSSDEEGAESKSRLQSCCDNDSIPVSLIDAVPTHGEGNSVRILDHAVVDTLQALEALAVSEETTQSQSNSIAGTGISRAFSQESSSDSGNETNSSEMTESSEQTAGHRLPENAMRLLVATTEGYQPLQEEKTEFPVSPCTRVSIPKPPRSPSRRRELAVQSTAVPSMHNLAPSDNPERESGAKADKSLGKYLVKSHSSTLLNTGKRLKAIATEGRRIKKNKDAPGKYNTFSGRESHRRRQLVVKEFCERFQGLQSPTENEPTGSQVAESLGSREDLTGSNISLPTKKIKDTEQNEIYKEDQQILPPLRQGVARLCEYHLAKRISSLQNEARSSLQSSQCSSLDVGGSSGNIVSATPADSPLCTTDCKSSFSGSSSSLLLTSRDLHPHADAALLRKMLPNVHPPGSNPSLSARPSKVKETTGTARRSNILSDLHAKHVKSINTKEGSEAYRQLINYLTVSQMHQGGKLFRAGLGVCKNDSRRHIKNSSIIIDKVKGNGNILIKCPCMPSSPSLPLSSSPNAASQRVPEIYHSTTLPAKLKRSPDLHAQRPVQNLKVKGNHSEQRSFSGLTCELEQSFILGQCSSLNRSHSEAIPHASTDDLLMSDCKMTDAVQQTLNDSFCLSSVACTEERGMLLRGEGSLPINLPRHFKPCAVPLPPPPLPPPISLPAPPPLSPQLRLSKSTSNSGPRQESFVPLRQNHAISQGINQCDANSLNHGREITRSTSVAITAASRSTDALIEKSRALSLGRIQQDHLQATEPQLQRRPSKKTLSKSYSQGSMSSQTMGWSVSNMDSKIDCMNFPLQKDIKQIRSTQKLDINPWTCNGPFSYCFFNKKKQTVEDEGEIRDGLRRQLCGLDEAEPSHYNPDPLLDSTGEQLYAEVLNNMTFGDRMVRINALKEHTYVYPAVFNDVRRDASELIAVVRSSVGRGDKGIPPMQPDELAQYKHLLAIESKALGQACRRMAQAHGSQEEMLLAVNSSFQVLCCLSEICMCLVRGLGASASQQQREVVAKIDEVVMNYMCLLRAAEGASGSAPGDQSVKTLDRHSSTMSAIINTLTRSLKTLLNK</sequence>
<organism evidence="4 5">
    <name type="scientific">Silurus meridionalis</name>
    <name type="common">Southern catfish</name>
    <name type="synonym">Silurus soldatovi meridionalis</name>
    <dbReference type="NCBI Taxonomy" id="175797"/>
    <lineage>
        <taxon>Eukaryota</taxon>
        <taxon>Metazoa</taxon>
        <taxon>Chordata</taxon>
        <taxon>Craniata</taxon>
        <taxon>Vertebrata</taxon>
        <taxon>Euteleostomi</taxon>
        <taxon>Actinopterygii</taxon>
        <taxon>Neopterygii</taxon>
        <taxon>Teleostei</taxon>
        <taxon>Ostariophysi</taxon>
        <taxon>Siluriformes</taxon>
        <taxon>Siluridae</taxon>
        <taxon>Silurus</taxon>
    </lineage>
</organism>
<comment type="caution">
    <text evidence="4">The sequence shown here is derived from an EMBL/GenBank/DDBJ whole genome shotgun (WGS) entry which is preliminary data.</text>
</comment>
<feature type="compositionally biased region" description="Low complexity" evidence="1">
    <location>
        <begin position="869"/>
        <end position="888"/>
    </location>
</feature>
<dbReference type="PROSITE" id="PS50106">
    <property type="entry name" value="PDZ"/>
    <property type="match status" value="1"/>
</dbReference>
<dbReference type="Pfam" id="PF00373">
    <property type="entry name" value="FERM_M"/>
    <property type="match status" value="1"/>
</dbReference>
<feature type="region of interest" description="Disordered" evidence="1">
    <location>
        <begin position="1535"/>
        <end position="1571"/>
    </location>
</feature>
<dbReference type="InterPro" id="IPR035963">
    <property type="entry name" value="FERM_2"/>
</dbReference>